<comment type="subcellular location">
    <subcellularLocation>
        <location evidence="1">Membrane</location>
        <topology evidence="1">Multi-pass membrane protein</topology>
    </subcellularLocation>
</comment>
<feature type="transmembrane region" description="Helical" evidence="8">
    <location>
        <begin position="431"/>
        <end position="449"/>
    </location>
</feature>
<evidence type="ECO:0000256" key="8">
    <source>
        <dbReference type="SAM" id="Phobius"/>
    </source>
</evidence>
<dbReference type="SUPFAM" id="SSF103473">
    <property type="entry name" value="MFS general substrate transporter"/>
    <property type="match status" value="1"/>
</dbReference>
<feature type="transmembrane region" description="Helical" evidence="8">
    <location>
        <begin position="136"/>
        <end position="157"/>
    </location>
</feature>
<evidence type="ECO:0000256" key="3">
    <source>
        <dbReference type="ARBA" id="ARBA00022448"/>
    </source>
</evidence>
<feature type="transmembrane region" description="Helical" evidence="8">
    <location>
        <begin position="169"/>
        <end position="192"/>
    </location>
</feature>
<feature type="transmembrane region" description="Helical" evidence="8">
    <location>
        <begin position="36"/>
        <end position="55"/>
    </location>
</feature>
<dbReference type="PANTHER" id="PTHR48022:SF29">
    <property type="entry name" value="SUGAR TRANSPORTER, PUTATIVE (AFU_ORTHOLOGUE AFUA_6G14500)-RELATED"/>
    <property type="match status" value="1"/>
</dbReference>
<feature type="transmembrane region" description="Helical" evidence="8">
    <location>
        <begin position="290"/>
        <end position="312"/>
    </location>
</feature>
<feature type="transmembrane region" description="Helical" evidence="8">
    <location>
        <begin position="110"/>
        <end position="130"/>
    </location>
</feature>
<feature type="domain" description="Major facilitator superfamily (MFS) profile" evidence="9">
    <location>
        <begin position="42"/>
        <end position="484"/>
    </location>
</feature>
<gene>
    <name evidence="10" type="ORF">C8A04DRAFT_12983</name>
</gene>
<keyword evidence="3 7" id="KW-0813">Transport</keyword>
<keyword evidence="11" id="KW-1185">Reference proteome</keyword>
<evidence type="ECO:0000256" key="4">
    <source>
        <dbReference type="ARBA" id="ARBA00022692"/>
    </source>
</evidence>
<organism evidence="10 11">
    <name type="scientific">Dichotomopilus funicola</name>
    <dbReference type="NCBI Taxonomy" id="1934379"/>
    <lineage>
        <taxon>Eukaryota</taxon>
        <taxon>Fungi</taxon>
        <taxon>Dikarya</taxon>
        <taxon>Ascomycota</taxon>
        <taxon>Pezizomycotina</taxon>
        <taxon>Sordariomycetes</taxon>
        <taxon>Sordariomycetidae</taxon>
        <taxon>Sordariales</taxon>
        <taxon>Chaetomiaceae</taxon>
        <taxon>Dichotomopilus</taxon>
    </lineage>
</organism>
<protein>
    <submittedName>
        <fullName evidence="10">General substrate transporter</fullName>
    </submittedName>
</protein>
<feature type="transmembrane region" description="Helical" evidence="8">
    <location>
        <begin position="198"/>
        <end position="221"/>
    </location>
</feature>
<evidence type="ECO:0000256" key="2">
    <source>
        <dbReference type="ARBA" id="ARBA00010992"/>
    </source>
</evidence>
<name>A0AAN6ZLY2_9PEZI</name>
<keyword evidence="6 8" id="KW-0472">Membrane</keyword>
<dbReference type="EMBL" id="MU853594">
    <property type="protein sequence ID" value="KAK4142748.1"/>
    <property type="molecule type" value="Genomic_DNA"/>
</dbReference>
<evidence type="ECO:0000256" key="1">
    <source>
        <dbReference type="ARBA" id="ARBA00004141"/>
    </source>
</evidence>
<dbReference type="NCBIfam" id="TIGR00879">
    <property type="entry name" value="SP"/>
    <property type="match status" value="1"/>
</dbReference>
<dbReference type="InterPro" id="IPR050360">
    <property type="entry name" value="MFS_Sugar_Transporters"/>
</dbReference>
<dbReference type="Gene3D" id="1.20.1250.20">
    <property type="entry name" value="MFS general substrate transporter like domains"/>
    <property type="match status" value="1"/>
</dbReference>
<feature type="transmembrane region" description="Helical" evidence="8">
    <location>
        <begin position="356"/>
        <end position="374"/>
    </location>
</feature>
<dbReference type="Pfam" id="PF00083">
    <property type="entry name" value="Sugar_tr"/>
    <property type="match status" value="1"/>
</dbReference>
<evidence type="ECO:0000313" key="11">
    <source>
        <dbReference type="Proteomes" id="UP001302676"/>
    </source>
</evidence>
<dbReference type="GO" id="GO:0005351">
    <property type="term" value="F:carbohydrate:proton symporter activity"/>
    <property type="evidence" value="ECO:0007669"/>
    <property type="project" value="TreeGrafter"/>
</dbReference>
<evidence type="ECO:0000256" key="7">
    <source>
        <dbReference type="RuleBase" id="RU003346"/>
    </source>
</evidence>
<keyword evidence="4 8" id="KW-0812">Transmembrane</keyword>
<dbReference type="PROSITE" id="PS50850">
    <property type="entry name" value="MFS"/>
    <property type="match status" value="1"/>
</dbReference>
<dbReference type="InterPro" id="IPR005828">
    <property type="entry name" value="MFS_sugar_transport-like"/>
</dbReference>
<reference evidence="10" key="1">
    <citation type="journal article" date="2023" name="Mol. Phylogenet. Evol.">
        <title>Genome-scale phylogeny and comparative genomics of the fungal order Sordariales.</title>
        <authorList>
            <person name="Hensen N."/>
            <person name="Bonometti L."/>
            <person name="Westerberg I."/>
            <person name="Brannstrom I.O."/>
            <person name="Guillou S."/>
            <person name="Cros-Aarteil S."/>
            <person name="Calhoun S."/>
            <person name="Haridas S."/>
            <person name="Kuo A."/>
            <person name="Mondo S."/>
            <person name="Pangilinan J."/>
            <person name="Riley R."/>
            <person name="LaButti K."/>
            <person name="Andreopoulos B."/>
            <person name="Lipzen A."/>
            <person name="Chen C."/>
            <person name="Yan M."/>
            <person name="Daum C."/>
            <person name="Ng V."/>
            <person name="Clum A."/>
            <person name="Steindorff A."/>
            <person name="Ohm R.A."/>
            <person name="Martin F."/>
            <person name="Silar P."/>
            <person name="Natvig D.O."/>
            <person name="Lalanne C."/>
            <person name="Gautier V."/>
            <person name="Ament-Velasquez S.L."/>
            <person name="Kruys A."/>
            <person name="Hutchinson M.I."/>
            <person name="Powell A.J."/>
            <person name="Barry K."/>
            <person name="Miller A.N."/>
            <person name="Grigoriev I.V."/>
            <person name="Debuchy R."/>
            <person name="Gladieux P."/>
            <person name="Hiltunen Thoren M."/>
            <person name="Johannesson H."/>
        </authorList>
    </citation>
    <scope>NUCLEOTIDE SEQUENCE</scope>
    <source>
        <strain evidence="10">CBS 141.50</strain>
    </source>
</reference>
<dbReference type="GeneID" id="87814151"/>
<accession>A0AAN6ZLY2</accession>
<comment type="caution">
    <text evidence="10">The sequence shown here is derived from an EMBL/GenBank/DDBJ whole genome shotgun (WGS) entry which is preliminary data.</text>
</comment>
<feature type="transmembrane region" description="Helical" evidence="8">
    <location>
        <begin position="394"/>
        <end position="419"/>
    </location>
</feature>
<reference evidence="10" key="2">
    <citation type="submission" date="2023-05" db="EMBL/GenBank/DDBJ databases">
        <authorList>
            <consortium name="Lawrence Berkeley National Laboratory"/>
            <person name="Steindorff A."/>
            <person name="Hensen N."/>
            <person name="Bonometti L."/>
            <person name="Westerberg I."/>
            <person name="Brannstrom I.O."/>
            <person name="Guillou S."/>
            <person name="Cros-Aarteil S."/>
            <person name="Calhoun S."/>
            <person name="Haridas S."/>
            <person name="Kuo A."/>
            <person name="Mondo S."/>
            <person name="Pangilinan J."/>
            <person name="Riley R."/>
            <person name="Labutti K."/>
            <person name="Andreopoulos B."/>
            <person name="Lipzen A."/>
            <person name="Chen C."/>
            <person name="Yanf M."/>
            <person name="Daum C."/>
            <person name="Ng V."/>
            <person name="Clum A."/>
            <person name="Ohm R."/>
            <person name="Martin F."/>
            <person name="Silar P."/>
            <person name="Natvig D."/>
            <person name="Lalanne C."/>
            <person name="Gautier V."/>
            <person name="Ament-Velasquez S.L."/>
            <person name="Kruys A."/>
            <person name="Hutchinson M.I."/>
            <person name="Powell A.J."/>
            <person name="Barry K."/>
            <person name="Miller A.N."/>
            <person name="Grigoriev I.V."/>
            <person name="Debuchy R."/>
            <person name="Gladieux P."/>
            <person name="Thoren M.H."/>
            <person name="Johannesson H."/>
        </authorList>
    </citation>
    <scope>NUCLEOTIDE SEQUENCE</scope>
    <source>
        <strain evidence="10">CBS 141.50</strain>
    </source>
</reference>
<sequence>MAVGSATNAEVGKSDPIITRLANEDKKPFYKKPNLLYLYLMLFPTCMGIELTSGFDSQMINALQIVDPWQNYFGHPAGALKGIIAAAYSLGAILSLPLIPWINDRFGRRWSIFGGSVIMVIGALIQGFSVHVGMYIVARMILGFGIPTCIVSGSSLIGELAYPKERPVLTSLFNVSYFVGQIVAAAICFGTNSIKSDWAWRIPSLLQICPSLIQLSFVFFLPESPRWLITKDRSQEAQAILAKYHGETDRGAEFVAAEFAQMQTTIRIELENSKKSWVDLFKTSGMRRRLLITTMLGLFTQWSGNTLISYYLGDLLKLIGFQDSTYIQKINVSIACWSLFCGVVVSLLVVKIRRRVMYLVCTISLLLCYIAWTISMERAQTAVAAGVPNQAANIAVLFFIYAYSPCYNMGYNALTYTYMVEIWPYAERSSGIAVFQLFGRLASFFTTFVNPIGLDSVGWKYLISYCCWLAYEVLFVYFMFPETHGRTLEELAFIFEDKRLADEAVAAAEKAVQHETFEDAGFNEKRGTVETKENTA</sequence>
<feature type="transmembrane region" description="Helical" evidence="8">
    <location>
        <begin position="461"/>
        <end position="480"/>
    </location>
</feature>
<dbReference type="InterPro" id="IPR020846">
    <property type="entry name" value="MFS_dom"/>
</dbReference>
<comment type="similarity">
    <text evidence="2 7">Belongs to the major facilitator superfamily. Sugar transporter (TC 2.A.1.1) family.</text>
</comment>
<dbReference type="FunFam" id="1.20.1250.20:FF:000117">
    <property type="entry name" value="MFS hexose transporter"/>
    <property type="match status" value="1"/>
</dbReference>
<evidence type="ECO:0000259" key="9">
    <source>
        <dbReference type="PROSITE" id="PS50850"/>
    </source>
</evidence>
<keyword evidence="5 8" id="KW-1133">Transmembrane helix</keyword>
<evidence type="ECO:0000256" key="6">
    <source>
        <dbReference type="ARBA" id="ARBA00023136"/>
    </source>
</evidence>
<dbReference type="PANTHER" id="PTHR48022">
    <property type="entry name" value="PLASTIDIC GLUCOSE TRANSPORTER 4"/>
    <property type="match status" value="1"/>
</dbReference>
<dbReference type="InterPro" id="IPR036259">
    <property type="entry name" value="MFS_trans_sf"/>
</dbReference>
<proteinExistence type="inferred from homology"/>
<dbReference type="InterPro" id="IPR003663">
    <property type="entry name" value="Sugar/inositol_transpt"/>
</dbReference>
<evidence type="ECO:0000313" key="10">
    <source>
        <dbReference type="EMBL" id="KAK4142748.1"/>
    </source>
</evidence>
<evidence type="ECO:0000256" key="5">
    <source>
        <dbReference type="ARBA" id="ARBA00022989"/>
    </source>
</evidence>
<feature type="transmembrane region" description="Helical" evidence="8">
    <location>
        <begin position="332"/>
        <end position="349"/>
    </location>
</feature>
<dbReference type="RefSeq" id="XP_062636119.1">
    <property type="nucleotide sequence ID" value="XM_062777538.1"/>
</dbReference>
<dbReference type="AlphaFoldDB" id="A0AAN6ZLY2"/>
<dbReference type="Proteomes" id="UP001302676">
    <property type="component" value="Unassembled WGS sequence"/>
</dbReference>
<dbReference type="GO" id="GO:0016020">
    <property type="term" value="C:membrane"/>
    <property type="evidence" value="ECO:0007669"/>
    <property type="project" value="UniProtKB-SubCell"/>
</dbReference>
<feature type="transmembrane region" description="Helical" evidence="8">
    <location>
        <begin position="75"/>
        <end position="98"/>
    </location>
</feature>